<gene>
    <name evidence="1" type="ORF">BDN72DRAFT_961870</name>
</gene>
<evidence type="ECO:0000313" key="1">
    <source>
        <dbReference type="EMBL" id="TFK66261.1"/>
    </source>
</evidence>
<accession>A0ACD3AKJ4</accession>
<protein>
    <submittedName>
        <fullName evidence="1">Uncharacterized protein</fullName>
    </submittedName>
</protein>
<organism evidence="1 2">
    <name type="scientific">Pluteus cervinus</name>
    <dbReference type="NCBI Taxonomy" id="181527"/>
    <lineage>
        <taxon>Eukaryota</taxon>
        <taxon>Fungi</taxon>
        <taxon>Dikarya</taxon>
        <taxon>Basidiomycota</taxon>
        <taxon>Agaricomycotina</taxon>
        <taxon>Agaricomycetes</taxon>
        <taxon>Agaricomycetidae</taxon>
        <taxon>Agaricales</taxon>
        <taxon>Pluteineae</taxon>
        <taxon>Pluteaceae</taxon>
        <taxon>Pluteus</taxon>
    </lineage>
</organism>
<dbReference type="EMBL" id="ML208410">
    <property type="protein sequence ID" value="TFK66261.1"/>
    <property type="molecule type" value="Genomic_DNA"/>
</dbReference>
<proteinExistence type="predicted"/>
<name>A0ACD3AKJ4_9AGAR</name>
<keyword evidence="2" id="KW-1185">Reference proteome</keyword>
<reference evidence="1 2" key="1">
    <citation type="journal article" date="2019" name="Nat. Ecol. Evol.">
        <title>Megaphylogeny resolves global patterns of mushroom evolution.</title>
        <authorList>
            <person name="Varga T."/>
            <person name="Krizsan K."/>
            <person name="Foldi C."/>
            <person name="Dima B."/>
            <person name="Sanchez-Garcia M."/>
            <person name="Sanchez-Ramirez S."/>
            <person name="Szollosi G.J."/>
            <person name="Szarkandi J.G."/>
            <person name="Papp V."/>
            <person name="Albert L."/>
            <person name="Andreopoulos W."/>
            <person name="Angelini C."/>
            <person name="Antonin V."/>
            <person name="Barry K.W."/>
            <person name="Bougher N.L."/>
            <person name="Buchanan P."/>
            <person name="Buyck B."/>
            <person name="Bense V."/>
            <person name="Catcheside P."/>
            <person name="Chovatia M."/>
            <person name="Cooper J."/>
            <person name="Damon W."/>
            <person name="Desjardin D."/>
            <person name="Finy P."/>
            <person name="Geml J."/>
            <person name="Haridas S."/>
            <person name="Hughes K."/>
            <person name="Justo A."/>
            <person name="Karasinski D."/>
            <person name="Kautmanova I."/>
            <person name="Kiss B."/>
            <person name="Kocsube S."/>
            <person name="Kotiranta H."/>
            <person name="LaButti K.M."/>
            <person name="Lechner B.E."/>
            <person name="Liimatainen K."/>
            <person name="Lipzen A."/>
            <person name="Lukacs Z."/>
            <person name="Mihaltcheva S."/>
            <person name="Morgado L.N."/>
            <person name="Niskanen T."/>
            <person name="Noordeloos M.E."/>
            <person name="Ohm R.A."/>
            <person name="Ortiz-Santana B."/>
            <person name="Ovrebo C."/>
            <person name="Racz N."/>
            <person name="Riley R."/>
            <person name="Savchenko A."/>
            <person name="Shiryaev A."/>
            <person name="Soop K."/>
            <person name="Spirin V."/>
            <person name="Szebenyi C."/>
            <person name="Tomsovsky M."/>
            <person name="Tulloss R.E."/>
            <person name="Uehling J."/>
            <person name="Grigoriev I.V."/>
            <person name="Vagvolgyi C."/>
            <person name="Papp T."/>
            <person name="Martin F.M."/>
            <person name="Miettinen O."/>
            <person name="Hibbett D.S."/>
            <person name="Nagy L.G."/>
        </authorList>
    </citation>
    <scope>NUCLEOTIDE SEQUENCE [LARGE SCALE GENOMIC DNA]</scope>
    <source>
        <strain evidence="1 2">NL-1719</strain>
    </source>
</reference>
<sequence>MPSDYAMLRLWDVPSVAPSLFHWLLHRPARMRNYRMHLIISRDPWGVPDEHVHKDTKIKISYASNVFKRMARNHPSVLHFIASRGRKRPWFRRSPPDYPESSEWFGIVDPLPPNLQPLDVLPILKQFAEYFKKADWGTEHGTKKSVEELEEVVKDLLRYRRTKD</sequence>
<evidence type="ECO:0000313" key="2">
    <source>
        <dbReference type="Proteomes" id="UP000308600"/>
    </source>
</evidence>
<dbReference type="Proteomes" id="UP000308600">
    <property type="component" value="Unassembled WGS sequence"/>
</dbReference>